<dbReference type="Pfam" id="PF00293">
    <property type="entry name" value="NUDIX"/>
    <property type="match status" value="1"/>
</dbReference>
<evidence type="ECO:0000259" key="1">
    <source>
        <dbReference type="PROSITE" id="PS51462"/>
    </source>
</evidence>
<dbReference type="Gene3D" id="3.90.79.10">
    <property type="entry name" value="Nucleoside Triphosphate Pyrophosphohydrolase"/>
    <property type="match status" value="1"/>
</dbReference>
<dbReference type="CDD" id="cd02883">
    <property type="entry name" value="NUDIX_Hydrolase"/>
    <property type="match status" value="1"/>
</dbReference>
<accession>A0AAN6VLL0</accession>
<dbReference type="Proteomes" id="UP001302745">
    <property type="component" value="Unassembled WGS sequence"/>
</dbReference>
<dbReference type="GO" id="GO:0016787">
    <property type="term" value="F:hydrolase activity"/>
    <property type="evidence" value="ECO:0007669"/>
    <property type="project" value="UniProtKB-KW"/>
</dbReference>
<dbReference type="EMBL" id="MU856929">
    <property type="protein sequence ID" value="KAK4153827.1"/>
    <property type="molecule type" value="Genomic_DNA"/>
</dbReference>
<proteinExistence type="predicted"/>
<name>A0AAN6VLL0_9PEZI</name>
<dbReference type="InterPro" id="IPR000086">
    <property type="entry name" value="NUDIX_hydrolase_dom"/>
</dbReference>
<reference evidence="2" key="2">
    <citation type="submission" date="2023-05" db="EMBL/GenBank/DDBJ databases">
        <authorList>
            <consortium name="Lawrence Berkeley National Laboratory"/>
            <person name="Steindorff A."/>
            <person name="Hensen N."/>
            <person name="Bonometti L."/>
            <person name="Westerberg I."/>
            <person name="Brannstrom I.O."/>
            <person name="Guillou S."/>
            <person name="Cros-Aarteil S."/>
            <person name="Calhoun S."/>
            <person name="Haridas S."/>
            <person name="Kuo A."/>
            <person name="Mondo S."/>
            <person name="Pangilinan J."/>
            <person name="Riley R."/>
            <person name="Labutti K."/>
            <person name="Andreopoulos B."/>
            <person name="Lipzen A."/>
            <person name="Chen C."/>
            <person name="Yanf M."/>
            <person name="Daum C."/>
            <person name="Ng V."/>
            <person name="Clum A."/>
            <person name="Ohm R."/>
            <person name="Martin F."/>
            <person name="Silar P."/>
            <person name="Natvig D."/>
            <person name="Lalanne C."/>
            <person name="Gautier V."/>
            <person name="Ament-Velasquez S.L."/>
            <person name="Kruys A."/>
            <person name="Hutchinson M.I."/>
            <person name="Powell A.J."/>
            <person name="Barry K."/>
            <person name="Miller A.N."/>
            <person name="Grigoriev I.V."/>
            <person name="Debuchy R."/>
            <person name="Gladieux P."/>
            <person name="Thoren M.H."/>
            <person name="Johannesson H."/>
        </authorList>
    </citation>
    <scope>NUCLEOTIDE SEQUENCE</scope>
    <source>
        <strain evidence="2">CBS 538.74</strain>
    </source>
</reference>
<keyword evidence="3" id="KW-1185">Reference proteome</keyword>
<dbReference type="PANTHER" id="PTHR43736">
    <property type="entry name" value="ADP-RIBOSE PYROPHOSPHATASE"/>
    <property type="match status" value="1"/>
</dbReference>
<protein>
    <submittedName>
        <fullName evidence="2">NUDIX hydrolase domain-like protein</fullName>
    </submittedName>
</protein>
<evidence type="ECO:0000313" key="2">
    <source>
        <dbReference type="EMBL" id="KAK4153827.1"/>
    </source>
</evidence>
<organism evidence="2 3">
    <name type="scientific">Chaetomidium leptoderma</name>
    <dbReference type="NCBI Taxonomy" id="669021"/>
    <lineage>
        <taxon>Eukaryota</taxon>
        <taxon>Fungi</taxon>
        <taxon>Dikarya</taxon>
        <taxon>Ascomycota</taxon>
        <taxon>Pezizomycotina</taxon>
        <taxon>Sordariomycetes</taxon>
        <taxon>Sordariomycetidae</taxon>
        <taxon>Sordariales</taxon>
        <taxon>Chaetomiaceae</taxon>
        <taxon>Chaetomidium</taxon>
    </lineage>
</organism>
<dbReference type="PROSITE" id="PS51462">
    <property type="entry name" value="NUDIX"/>
    <property type="match status" value="1"/>
</dbReference>
<feature type="domain" description="Nudix hydrolase" evidence="1">
    <location>
        <begin position="26"/>
        <end position="166"/>
    </location>
</feature>
<reference evidence="2" key="1">
    <citation type="journal article" date="2023" name="Mol. Phylogenet. Evol.">
        <title>Genome-scale phylogeny and comparative genomics of the fungal order Sordariales.</title>
        <authorList>
            <person name="Hensen N."/>
            <person name="Bonometti L."/>
            <person name="Westerberg I."/>
            <person name="Brannstrom I.O."/>
            <person name="Guillou S."/>
            <person name="Cros-Aarteil S."/>
            <person name="Calhoun S."/>
            <person name="Haridas S."/>
            <person name="Kuo A."/>
            <person name="Mondo S."/>
            <person name="Pangilinan J."/>
            <person name="Riley R."/>
            <person name="LaButti K."/>
            <person name="Andreopoulos B."/>
            <person name="Lipzen A."/>
            <person name="Chen C."/>
            <person name="Yan M."/>
            <person name="Daum C."/>
            <person name="Ng V."/>
            <person name="Clum A."/>
            <person name="Steindorff A."/>
            <person name="Ohm R.A."/>
            <person name="Martin F."/>
            <person name="Silar P."/>
            <person name="Natvig D.O."/>
            <person name="Lalanne C."/>
            <person name="Gautier V."/>
            <person name="Ament-Velasquez S.L."/>
            <person name="Kruys A."/>
            <person name="Hutchinson M.I."/>
            <person name="Powell A.J."/>
            <person name="Barry K."/>
            <person name="Miller A.N."/>
            <person name="Grigoriev I.V."/>
            <person name="Debuchy R."/>
            <person name="Gladieux P."/>
            <person name="Hiltunen Thoren M."/>
            <person name="Johannesson H."/>
        </authorList>
    </citation>
    <scope>NUCLEOTIDE SEQUENCE</scope>
    <source>
        <strain evidence="2">CBS 538.74</strain>
    </source>
</reference>
<evidence type="ECO:0000313" key="3">
    <source>
        <dbReference type="Proteomes" id="UP001302745"/>
    </source>
</evidence>
<dbReference type="AlphaFoldDB" id="A0AAN6VLL0"/>
<dbReference type="SUPFAM" id="SSF55811">
    <property type="entry name" value="Nudix"/>
    <property type="match status" value="1"/>
</dbReference>
<keyword evidence="2" id="KW-0378">Hydrolase</keyword>
<dbReference type="PANTHER" id="PTHR43736:SF1">
    <property type="entry name" value="DIHYDRONEOPTERIN TRIPHOSPHATE DIPHOSPHATASE"/>
    <property type="match status" value="1"/>
</dbReference>
<comment type="caution">
    <text evidence="2">The sequence shown here is derived from an EMBL/GenBank/DDBJ whole genome shotgun (WGS) entry which is preliminary data.</text>
</comment>
<sequence>MSTITPPFTFPPSLAPYSIPPTEYFSAHPALTGIVVSTVIIHNNRVLLIQRAPHDGFPLKWECAGGGVDPTDATILHAACREVREETGLAVTHVADVVDTIDFLGHGDNTSWRKITFLVVLSDGDVPVVRLDADEHVDAVWAAEGDVLEGKAEGREIVFAYEGQRQTVLDVLKGRMGGEKV</sequence>
<dbReference type="InterPro" id="IPR015797">
    <property type="entry name" value="NUDIX_hydrolase-like_dom_sf"/>
</dbReference>
<gene>
    <name evidence="2" type="ORF">C8A00DRAFT_14996</name>
</gene>